<gene>
    <name evidence="1" type="ORF">AVEN_261642_1</name>
</gene>
<accession>A0A4Y2K3T3</accession>
<protein>
    <submittedName>
        <fullName evidence="1">Uncharacterized protein</fullName>
    </submittedName>
</protein>
<reference evidence="1 2" key="1">
    <citation type="journal article" date="2019" name="Sci. Rep.">
        <title>Orb-weaving spider Araneus ventricosus genome elucidates the spidroin gene catalogue.</title>
        <authorList>
            <person name="Kono N."/>
            <person name="Nakamura H."/>
            <person name="Ohtoshi R."/>
            <person name="Moran D.A.P."/>
            <person name="Shinohara A."/>
            <person name="Yoshida Y."/>
            <person name="Fujiwara M."/>
            <person name="Mori M."/>
            <person name="Tomita M."/>
            <person name="Arakawa K."/>
        </authorList>
    </citation>
    <scope>NUCLEOTIDE SEQUENCE [LARGE SCALE GENOMIC DNA]</scope>
</reference>
<dbReference type="Proteomes" id="UP000499080">
    <property type="component" value="Unassembled WGS sequence"/>
</dbReference>
<evidence type="ECO:0000313" key="2">
    <source>
        <dbReference type="Proteomes" id="UP000499080"/>
    </source>
</evidence>
<name>A0A4Y2K3T3_ARAVE</name>
<dbReference type="AlphaFoldDB" id="A0A4Y2K3T3"/>
<sequence>MKSDIYCLCKKYENIGSIGTEGRKPKPITRENSMVVRLAQKKNISSIYRRERGEIECVSSKNSPYNRELKVDKLYPKEKKMHLKTKHGKELGLR</sequence>
<evidence type="ECO:0000313" key="1">
    <source>
        <dbReference type="EMBL" id="GBM96994.1"/>
    </source>
</evidence>
<proteinExistence type="predicted"/>
<dbReference type="EMBL" id="BGPR01113081">
    <property type="protein sequence ID" value="GBM96994.1"/>
    <property type="molecule type" value="Genomic_DNA"/>
</dbReference>
<organism evidence="1 2">
    <name type="scientific">Araneus ventricosus</name>
    <name type="common">Orbweaver spider</name>
    <name type="synonym">Epeira ventricosa</name>
    <dbReference type="NCBI Taxonomy" id="182803"/>
    <lineage>
        <taxon>Eukaryota</taxon>
        <taxon>Metazoa</taxon>
        <taxon>Ecdysozoa</taxon>
        <taxon>Arthropoda</taxon>
        <taxon>Chelicerata</taxon>
        <taxon>Arachnida</taxon>
        <taxon>Araneae</taxon>
        <taxon>Araneomorphae</taxon>
        <taxon>Entelegynae</taxon>
        <taxon>Araneoidea</taxon>
        <taxon>Araneidae</taxon>
        <taxon>Araneus</taxon>
    </lineage>
</organism>
<comment type="caution">
    <text evidence="1">The sequence shown here is derived from an EMBL/GenBank/DDBJ whole genome shotgun (WGS) entry which is preliminary data.</text>
</comment>
<keyword evidence="2" id="KW-1185">Reference proteome</keyword>